<organism evidence="1 2">
    <name type="scientific">Rhodococcus cercidiphylli</name>
    <dbReference type="NCBI Taxonomy" id="489916"/>
    <lineage>
        <taxon>Bacteria</taxon>
        <taxon>Bacillati</taxon>
        <taxon>Actinomycetota</taxon>
        <taxon>Actinomycetes</taxon>
        <taxon>Mycobacteriales</taxon>
        <taxon>Nocardiaceae</taxon>
        <taxon>Rhodococcus</taxon>
    </lineage>
</organism>
<sequence length="527" mass="58539">MTLVEDPQSIGFVSRMLELTSTDTPWNRRLWRSSTLRLAQEVLDECVNPDLPESALKDIKSHFEQAMGTDPGIADRGKSVKKHLNDIKGGVSSASHSWIALDAHLRRMHLDYLPNWALEFENGRPVEVEGAARRITAHILDAGYHKSSLYTWIRALQKESDETTVADFLRAAGDRLALPERDFAFCVPISTIPPFDVTGGASPGWLNPQETREWKKSHAPNADSIRHQGAILLTVKARDINGAIDRVRAQIFDLQTKFELGARRPIRICDRMWSKDKKNAYGTQATDRIIEVRTFELSGGIRELTTPDFIVSALALVQPLRTSPPHIAVMSGWSAIESLLVGVGDHPDVLAAGRFATIVAASMIRAEFTQLAWTYAEQFDDAVATHIKGCADNVDRAKLFQMRACSGDVVFARETDNLALKRIKPALSDPRGALEKAQNILRREFVRLYRKRNLIAHAGQTQEQTLHSTTETVSPLIGAGVDRVVYVGLKFGMKPIQMSAMLDARIPYLTPASASEPGNLLDLFEFA</sequence>
<dbReference type="Proteomes" id="UP001185899">
    <property type="component" value="Unassembled WGS sequence"/>
</dbReference>
<protein>
    <submittedName>
        <fullName evidence="1">Integrase</fullName>
    </submittedName>
</protein>
<reference evidence="1 2" key="1">
    <citation type="submission" date="2023-10" db="EMBL/GenBank/DDBJ databases">
        <title>Development of a sustainable strategy for remediation of hydrocarbon-contaminated territories based on the waste exchange concept.</title>
        <authorList>
            <person name="Krivoruchko A."/>
        </authorList>
    </citation>
    <scope>NUCLEOTIDE SEQUENCE [LARGE SCALE GENOMIC DNA]</scope>
    <source>
        <strain evidence="1 2">IEGM 1322</strain>
    </source>
</reference>
<keyword evidence="2" id="KW-1185">Reference proteome</keyword>
<evidence type="ECO:0000313" key="1">
    <source>
        <dbReference type="EMBL" id="MDV6232686.1"/>
    </source>
</evidence>
<proteinExistence type="predicted"/>
<name>A0ABU4B2H0_9NOCA</name>
<dbReference type="RefSeq" id="WP_317549184.1">
    <property type="nucleotide sequence ID" value="NZ_JAWLKE010000007.1"/>
</dbReference>
<dbReference type="EMBL" id="JAWLKE010000007">
    <property type="protein sequence ID" value="MDV6232686.1"/>
    <property type="molecule type" value="Genomic_DNA"/>
</dbReference>
<gene>
    <name evidence="1" type="ORF">R3P95_19205</name>
</gene>
<evidence type="ECO:0000313" key="2">
    <source>
        <dbReference type="Proteomes" id="UP001185899"/>
    </source>
</evidence>
<comment type="caution">
    <text evidence="1">The sequence shown here is derived from an EMBL/GenBank/DDBJ whole genome shotgun (WGS) entry which is preliminary data.</text>
</comment>
<accession>A0ABU4B2H0</accession>